<keyword evidence="2" id="KW-1185">Reference proteome</keyword>
<dbReference type="PANTHER" id="PTHR19920">
    <property type="entry name" value="WD40 PROTEIN CIAO1"/>
    <property type="match status" value="1"/>
</dbReference>
<dbReference type="PANTHER" id="PTHR19920:SF0">
    <property type="entry name" value="CYTOSOLIC IRON-SULFUR PROTEIN ASSEMBLY PROTEIN CIAO1-RELATED"/>
    <property type="match status" value="1"/>
</dbReference>
<dbReference type="Proteomes" id="UP000688137">
    <property type="component" value="Unassembled WGS sequence"/>
</dbReference>
<reference evidence="1" key="1">
    <citation type="submission" date="2021-01" db="EMBL/GenBank/DDBJ databases">
        <authorList>
            <consortium name="Genoscope - CEA"/>
            <person name="William W."/>
        </authorList>
    </citation>
    <scope>NUCLEOTIDE SEQUENCE</scope>
</reference>
<protein>
    <submittedName>
        <fullName evidence="1">Uncharacterized protein</fullName>
    </submittedName>
</protein>
<dbReference type="EMBL" id="CAJJDM010000161">
    <property type="protein sequence ID" value="CAD8113796.1"/>
    <property type="molecule type" value="Genomic_DNA"/>
</dbReference>
<evidence type="ECO:0000313" key="2">
    <source>
        <dbReference type="Proteomes" id="UP000688137"/>
    </source>
</evidence>
<name>A0A8S1QET0_PARPR</name>
<gene>
    <name evidence="1" type="ORF">PPRIM_AZ9-3.1.T1560113</name>
</gene>
<dbReference type="GO" id="GO:0016226">
    <property type="term" value="P:iron-sulfur cluster assembly"/>
    <property type="evidence" value="ECO:0007669"/>
    <property type="project" value="TreeGrafter"/>
</dbReference>
<sequence length="98" mass="11701">MVYELKQLMDLLIEIKQKQQQLYIQYLLNNNEDLIISGSCDFTIRFYKKQNQWLCQQTITDHTSHVQGLNMNQHQNKVISCGREEQILIIEQSQQDTK</sequence>
<evidence type="ECO:0000313" key="1">
    <source>
        <dbReference type="EMBL" id="CAD8113796.1"/>
    </source>
</evidence>
<accession>A0A8S1QET0</accession>
<organism evidence="1 2">
    <name type="scientific">Paramecium primaurelia</name>
    <dbReference type="NCBI Taxonomy" id="5886"/>
    <lineage>
        <taxon>Eukaryota</taxon>
        <taxon>Sar</taxon>
        <taxon>Alveolata</taxon>
        <taxon>Ciliophora</taxon>
        <taxon>Intramacronucleata</taxon>
        <taxon>Oligohymenophorea</taxon>
        <taxon>Peniculida</taxon>
        <taxon>Parameciidae</taxon>
        <taxon>Paramecium</taxon>
    </lineage>
</organism>
<proteinExistence type="predicted"/>
<comment type="caution">
    <text evidence="1">The sequence shown here is derived from an EMBL/GenBank/DDBJ whole genome shotgun (WGS) entry which is preliminary data.</text>
</comment>
<dbReference type="GO" id="GO:0097361">
    <property type="term" value="C:cytosolic [4Fe-4S] assembly targeting complex"/>
    <property type="evidence" value="ECO:0007669"/>
    <property type="project" value="TreeGrafter"/>
</dbReference>
<dbReference type="AlphaFoldDB" id="A0A8S1QET0"/>